<dbReference type="GO" id="GO:0008270">
    <property type="term" value="F:zinc ion binding"/>
    <property type="evidence" value="ECO:0007669"/>
    <property type="project" value="TreeGrafter"/>
</dbReference>
<dbReference type="Gene3D" id="1.10.10.10">
    <property type="entry name" value="Winged helix-like DNA-binding domain superfamily/Winged helix DNA-binding domain"/>
    <property type="match status" value="1"/>
</dbReference>
<dbReference type="SUPFAM" id="SSF46785">
    <property type="entry name" value="Winged helix' DNA-binding domain"/>
    <property type="match status" value="1"/>
</dbReference>
<dbReference type="PANTHER" id="PTHR33202">
    <property type="entry name" value="ZINC UPTAKE REGULATION PROTEIN"/>
    <property type="match status" value="1"/>
</dbReference>
<protein>
    <submittedName>
        <fullName evidence="1">Transcriptional repressor</fullName>
    </submittedName>
</protein>
<gene>
    <name evidence="1" type="ORF">G3M56_010325</name>
</gene>
<organism evidence="1 2">
    <name type="scientific">Sulfuriroseicoccus oceanibius</name>
    <dbReference type="NCBI Taxonomy" id="2707525"/>
    <lineage>
        <taxon>Bacteria</taxon>
        <taxon>Pseudomonadati</taxon>
        <taxon>Verrucomicrobiota</taxon>
        <taxon>Verrucomicrobiia</taxon>
        <taxon>Verrucomicrobiales</taxon>
        <taxon>Verrucomicrobiaceae</taxon>
        <taxon>Sulfuriroseicoccus</taxon>
    </lineage>
</organism>
<accession>A0A6B3L8G3</accession>
<dbReference type="InterPro" id="IPR002481">
    <property type="entry name" value="FUR"/>
</dbReference>
<dbReference type="KEGG" id="soa:G3M56_010325"/>
<dbReference type="Proteomes" id="UP000475117">
    <property type="component" value="Chromosome"/>
</dbReference>
<keyword evidence="2" id="KW-1185">Reference proteome</keyword>
<dbReference type="AlphaFoldDB" id="A0A6B3L8G3"/>
<dbReference type="EMBL" id="CP066776">
    <property type="protein sequence ID" value="QQL46407.1"/>
    <property type="molecule type" value="Genomic_DNA"/>
</dbReference>
<name>A0A6B3L8G3_9BACT</name>
<dbReference type="PANTHER" id="PTHR33202:SF22">
    <property type="entry name" value="HYDROGEN PEROXIDE SENSITIVE REPRESSOR"/>
    <property type="match status" value="1"/>
</dbReference>
<dbReference type="GO" id="GO:0045892">
    <property type="term" value="P:negative regulation of DNA-templated transcription"/>
    <property type="evidence" value="ECO:0007669"/>
    <property type="project" value="TreeGrafter"/>
</dbReference>
<dbReference type="CDD" id="cd07153">
    <property type="entry name" value="Fur_like"/>
    <property type="match status" value="1"/>
</dbReference>
<proteinExistence type="predicted"/>
<sequence>MGERNHPTANELFIKAQEHIPGISLATVYNSLEAMTQSGLVKQVNIDRSPSRYCPNLRPHAHLLREDTGEVIDVPLKEGASLSDVFDLPDGIEMTAADITFKGMPLG</sequence>
<dbReference type="GO" id="GO:0000976">
    <property type="term" value="F:transcription cis-regulatory region binding"/>
    <property type="evidence" value="ECO:0007669"/>
    <property type="project" value="TreeGrafter"/>
</dbReference>
<dbReference type="Pfam" id="PF01475">
    <property type="entry name" value="FUR"/>
    <property type="match status" value="1"/>
</dbReference>
<dbReference type="GO" id="GO:1900376">
    <property type="term" value="P:regulation of secondary metabolite biosynthetic process"/>
    <property type="evidence" value="ECO:0007669"/>
    <property type="project" value="TreeGrafter"/>
</dbReference>
<evidence type="ECO:0000313" key="1">
    <source>
        <dbReference type="EMBL" id="QQL46407.1"/>
    </source>
</evidence>
<dbReference type="InterPro" id="IPR036390">
    <property type="entry name" value="WH_DNA-bd_sf"/>
</dbReference>
<reference evidence="1 2" key="1">
    <citation type="submission" date="2020-12" db="EMBL/GenBank/DDBJ databases">
        <title>Sulforoseuscoccus oceanibium gen. nov., sp. nov., a representative of the phylum Verrucomicrobia with special cytoplasmic membrane, and proposal of Sulforoseuscoccusaceae fam. nov.</title>
        <authorList>
            <person name="Xi F."/>
        </authorList>
    </citation>
    <scope>NUCLEOTIDE SEQUENCE [LARGE SCALE GENOMIC DNA]</scope>
    <source>
        <strain evidence="1 2">T37</strain>
    </source>
</reference>
<evidence type="ECO:0000313" key="2">
    <source>
        <dbReference type="Proteomes" id="UP000475117"/>
    </source>
</evidence>
<dbReference type="InterPro" id="IPR036388">
    <property type="entry name" value="WH-like_DNA-bd_sf"/>
</dbReference>
<dbReference type="GO" id="GO:0003700">
    <property type="term" value="F:DNA-binding transcription factor activity"/>
    <property type="evidence" value="ECO:0007669"/>
    <property type="project" value="InterPro"/>
</dbReference>